<dbReference type="RefSeq" id="WP_096814495.1">
    <property type="nucleotide sequence ID" value="NZ_JXJW01000010.1"/>
</dbReference>
<keyword evidence="4" id="KW-1185">Reference proteome</keyword>
<sequence>MKTFNLKQSNLTATLSKKSVAFLATTLIAAGLFATATTASADEVTYVVKPGDTLSQISDKFYNDQTHIQSIAKANNISNIAMIYVGESLTFNTDATSDTETPAKSVVAQAAAPAVAVPAPAATPAPTASIATGNGFTANSAKEAIAMTESGGSYSAQNGQYYGRYQLTSSYLGGDFSPANQERVADNYVAGRYGSWEAAWQFHLSHGWY</sequence>
<keyword evidence="1" id="KW-0732">Signal</keyword>
<evidence type="ECO:0000313" key="3">
    <source>
        <dbReference type="EMBL" id="PCS06561.1"/>
    </source>
</evidence>
<feature type="chain" id="PRO_5012720876" evidence="1">
    <location>
        <begin position="42"/>
        <end position="209"/>
    </location>
</feature>
<dbReference type="AlphaFoldDB" id="A0A2A5RZ89"/>
<dbReference type="Pfam" id="PF01476">
    <property type="entry name" value="LysM"/>
    <property type="match status" value="1"/>
</dbReference>
<dbReference type="InterPro" id="IPR036779">
    <property type="entry name" value="LysM_dom_sf"/>
</dbReference>
<feature type="domain" description="LysM" evidence="2">
    <location>
        <begin position="44"/>
        <end position="91"/>
    </location>
</feature>
<accession>A0A2A5RZ89</accession>
<proteinExistence type="predicted"/>
<dbReference type="Proteomes" id="UP000218282">
    <property type="component" value="Unassembled WGS sequence"/>
</dbReference>
<gene>
    <name evidence="3" type="ORF">RU86_GL000220</name>
</gene>
<dbReference type="EMBL" id="JXJW01000010">
    <property type="protein sequence ID" value="PCS06561.1"/>
    <property type="molecule type" value="Genomic_DNA"/>
</dbReference>
<name>A0A2A5RZ89_9LACT</name>
<dbReference type="InterPro" id="IPR018392">
    <property type="entry name" value="LysM"/>
</dbReference>
<feature type="signal peptide" evidence="1">
    <location>
        <begin position="1"/>
        <end position="41"/>
    </location>
</feature>
<dbReference type="PROSITE" id="PS51782">
    <property type="entry name" value="LYSM"/>
    <property type="match status" value="1"/>
</dbReference>
<dbReference type="Gene3D" id="3.10.350.10">
    <property type="entry name" value="LysM domain"/>
    <property type="match status" value="1"/>
</dbReference>
<evidence type="ECO:0000313" key="4">
    <source>
        <dbReference type="Proteomes" id="UP000218282"/>
    </source>
</evidence>
<dbReference type="SUPFAM" id="SSF54106">
    <property type="entry name" value="LysM domain"/>
    <property type="match status" value="1"/>
</dbReference>
<comment type="caution">
    <text evidence="3">The sequence shown here is derived from an EMBL/GenBank/DDBJ whole genome shotgun (WGS) entry which is preliminary data.</text>
</comment>
<organism evidence="3 4">
    <name type="scientific">Pseudolactococcus piscium</name>
    <dbReference type="NCBI Taxonomy" id="1364"/>
    <lineage>
        <taxon>Bacteria</taxon>
        <taxon>Bacillati</taxon>
        <taxon>Bacillota</taxon>
        <taxon>Bacilli</taxon>
        <taxon>Lactobacillales</taxon>
        <taxon>Streptococcaceae</taxon>
        <taxon>Pseudolactococcus</taxon>
    </lineage>
</organism>
<dbReference type="CDD" id="cd00118">
    <property type="entry name" value="LysM"/>
    <property type="match status" value="1"/>
</dbReference>
<reference evidence="3 4" key="1">
    <citation type="submission" date="2014-12" db="EMBL/GenBank/DDBJ databases">
        <title>Draft genome sequences of 10 type strains of Lactococcus.</title>
        <authorList>
            <person name="Sun Z."/>
            <person name="Zhong Z."/>
            <person name="Liu W."/>
            <person name="Zhang W."/>
            <person name="Zhang H."/>
        </authorList>
    </citation>
    <scope>NUCLEOTIDE SEQUENCE [LARGE SCALE GENOMIC DNA]</scope>
    <source>
        <strain evidence="3 4">DSM 6634</strain>
    </source>
</reference>
<protein>
    <submittedName>
        <fullName evidence="3">Aggregation promoting factor</fullName>
    </submittedName>
</protein>
<evidence type="ECO:0000259" key="2">
    <source>
        <dbReference type="PROSITE" id="PS51782"/>
    </source>
</evidence>
<evidence type="ECO:0000256" key="1">
    <source>
        <dbReference type="SAM" id="SignalP"/>
    </source>
</evidence>
<dbReference type="SMART" id="SM00257">
    <property type="entry name" value="LysM"/>
    <property type="match status" value="1"/>
</dbReference>